<dbReference type="EMBL" id="JAPDMZ010000016">
    <property type="protein sequence ID" value="KAK0556389.1"/>
    <property type="molecule type" value="Genomic_DNA"/>
</dbReference>
<dbReference type="InterPro" id="IPR054425">
    <property type="entry name" value="Cdc6_ORC1-like_ATPase_lid"/>
</dbReference>
<feature type="region of interest" description="Disordered" evidence="3">
    <location>
        <begin position="294"/>
        <end position="316"/>
    </location>
</feature>
<proteinExistence type="inferred from homology"/>
<dbReference type="Gene3D" id="3.40.50.300">
    <property type="entry name" value="P-loop containing nucleotide triphosphate hydrolases"/>
    <property type="match status" value="1"/>
</dbReference>
<dbReference type="PANTHER" id="PTHR10763:SF26">
    <property type="entry name" value="CELL DIVISION CONTROL PROTEIN 6 HOMOLOG"/>
    <property type="match status" value="1"/>
</dbReference>
<organism evidence="5 6">
    <name type="scientific">Tilletia horrida</name>
    <dbReference type="NCBI Taxonomy" id="155126"/>
    <lineage>
        <taxon>Eukaryota</taxon>
        <taxon>Fungi</taxon>
        <taxon>Dikarya</taxon>
        <taxon>Basidiomycota</taxon>
        <taxon>Ustilaginomycotina</taxon>
        <taxon>Exobasidiomycetes</taxon>
        <taxon>Tilletiales</taxon>
        <taxon>Tilletiaceae</taxon>
        <taxon>Tilletia</taxon>
    </lineage>
</organism>
<evidence type="ECO:0000256" key="1">
    <source>
        <dbReference type="ARBA" id="ARBA00006184"/>
    </source>
</evidence>
<feature type="compositionally biased region" description="Low complexity" evidence="3">
    <location>
        <begin position="78"/>
        <end position="99"/>
    </location>
</feature>
<dbReference type="Pfam" id="PF13401">
    <property type="entry name" value="AAA_22"/>
    <property type="match status" value="1"/>
</dbReference>
<comment type="similarity">
    <text evidence="1">Belongs to the CDC6/cdc18 family.</text>
</comment>
<gene>
    <name evidence="5" type="primary">CDC6</name>
    <name evidence="5" type="ORF">OC846_001212</name>
</gene>
<dbReference type="GO" id="GO:0003688">
    <property type="term" value="F:DNA replication origin binding"/>
    <property type="evidence" value="ECO:0007669"/>
    <property type="project" value="TreeGrafter"/>
</dbReference>
<keyword evidence="2" id="KW-0235">DNA replication</keyword>
<dbReference type="InterPro" id="IPR027417">
    <property type="entry name" value="P-loop_NTPase"/>
</dbReference>
<evidence type="ECO:0000256" key="3">
    <source>
        <dbReference type="SAM" id="MobiDB-lite"/>
    </source>
</evidence>
<dbReference type="InterPro" id="IPR003593">
    <property type="entry name" value="AAA+_ATPase"/>
</dbReference>
<dbReference type="Gene3D" id="1.10.8.60">
    <property type="match status" value="1"/>
</dbReference>
<dbReference type="CDD" id="cd00009">
    <property type="entry name" value="AAA"/>
    <property type="match status" value="1"/>
</dbReference>
<dbReference type="SUPFAM" id="SSF52540">
    <property type="entry name" value="P-loop containing nucleoside triphosphate hydrolases"/>
    <property type="match status" value="1"/>
</dbReference>
<dbReference type="GO" id="GO:0016887">
    <property type="term" value="F:ATP hydrolysis activity"/>
    <property type="evidence" value="ECO:0007669"/>
    <property type="project" value="InterPro"/>
</dbReference>
<dbReference type="InterPro" id="IPR049945">
    <property type="entry name" value="AAA_22"/>
</dbReference>
<dbReference type="GO" id="GO:0033314">
    <property type="term" value="P:mitotic DNA replication checkpoint signaling"/>
    <property type="evidence" value="ECO:0007669"/>
    <property type="project" value="TreeGrafter"/>
</dbReference>
<dbReference type="GO" id="GO:0006270">
    <property type="term" value="P:DNA replication initiation"/>
    <property type="evidence" value="ECO:0007669"/>
    <property type="project" value="TreeGrafter"/>
</dbReference>
<evidence type="ECO:0000313" key="5">
    <source>
        <dbReference type="EMBL" id="KAK0556389.1"/>
    </source>
</evidence>
<sequence>MLDAVHNSHMRSLIDVNDSSDSISKARYSSSKKLAPSPNVSGSITTRSRTAARAAAAAAAVGATAPPRTPTKMDIDSPSRSVPSSAASSSSSSSARRSSGALKRTASEANSRSSSPGELSTRANGNYGSHSTKARSPHDDEDEGDHRRRRRRNTRLGGCSSLSELLPERDDSNKENIAPLNYRNVVNESSSQSSAVEIVIPASPARRFPSRAHTMERRSVSSPIISLATNRTAWSTGPFDVRRSVSPSLLHLTEEQSTGLTASPAVVTPEPPKFTDVYAHTRALLRFSSEADTGYDTTAPASATTSQSKDEQQDARDQVEIIGRKRESHMIKTFLSGRFGSNSFAAQSMAQEHESTESGKTVNVKAPSLYICGLPGTGKTALVRSIMVEMATAAPTTGTRKKIPSGPRVAFVNCMSITSPRLIFGRILQQLGESWIDSSDPFNNDAEQKLDEVLKKSKRHILIVLDEIDHLLEKRIHQSVLQRLFSLGDSAAARANKNAKCALIGIANSLDLTERFLPDFEQNADMTPTVLHMPPFSSDEIVKVVQSRLTALQARYDIPADETPTAFENATGEEVVFKKAALELAGRKVAAATGDMRKALDVCRLAVELVETEQREKIERTSADGTITEASLATLSPSSAPKVMPPHILRVMNSVLGSSTIARVRQLTLHAKLLLLAFLVADRRQKESLPPLGQSVDEFINRSNLNGPGTSTSSSSFTGLRYSELESTYIKLLRKDGDFQPLERSELLQVIDRLEVDGIISTSNEVATGNGSGRRTIASKKKTPSNSPRRFGQGLGSSMNLSVSLELDSQDVQDGITTVAPPSAALRANGAGASSASNNATLQVTAEIISRMWNAEITKIVRCRGWEAAAKESEAVRREELGGGRNFQPIGL</sequence>
<evidence type="ECO:0000313" key="6">
    <source>
        <dbReference type="Proteomes" id="UP001176517"/>
    </source>
</evidence>
<protein>
    <submittedName>
        <fullName evidence="5">AAA ATPase</fullName>
    </submittedName>
</protein>
<feature type="compositionally biased region" description="Low complexity" evidence="3">
    <location>
        <begin position="297"/>
        <end position="307"/>
    </location>
</feature>
<feature type="region of interest" description="Disordered" evidence="3">
    <location>
        <begin position="18"/>
        <end position="175"/>
    </location>
</feature>
<dbReference type="SMART" id="SM00382">
    <property type="entry name" value="AAA"/>
    <property type="match status" value="1"/>
</dbReference>
<accession>A0AAN6JT80</accession>
<dbReference type="AlphaFoldDB" id="A0AAN6JT80"/>
<evidence type="ECO:0000259" key="4">
    <source>
        <dbReference type="SMART" id="SM00382"/>
    </source>
</evidence>
<evidence type="ECO:0000256" key="2">
    <source>
        <dbReference type="ARBA" id="ARBA00022705"/>
    </source>
</evidence>
<dbReference type="Proteomes" id="UP001176517">
    <property type="component" value="Unassembled WGS sequence"/>
</dbReference>
<name>A0AAN6JT80_9BASI</name>
<reference evidence="5" key="1">
    <citation type="journal article" date="2023" name="PhytoFront">
        <title>Draft Genome Resources of Seven Strains of Tilletia horrida, Causal Agent of Kernel Smut of Rice.</title>
        <authorList>
            <person name="Khanal S."/>
            <person name="Antony Babu S."/>
            <person name="Zhou X.G."/>
        </authorList>
    </citation>
    <scope>NUCLEOTIDE SEQUENCE</scope>
    <source>
        <strain evidence="5">TX6</strain>
    </source>
</reference>
<keyword evidence="6" id="KW-1185">Reference proteome</keyword>
<feature type="domain" description="AAA+ ATPase" evidence="4">
    <location>
        <begin position="365"/>
        <end position="537"/>
    </location>
</feature>
<dbReference type="InterPro" id="IPR050311">
    <property type="entry name" value="ORC1/CDC6"/>
</dbReference>
<feature type="compositionally biased region" description="Polar residues" evidence="3">
    <location>
        <begin position="18"/>
        <end position="44"/>
    </location>
</feature>
<feature type="compositionally biased region" description="Polar residues" evidence="3">
    <location>
        <begin position="107"/>
        <end position="131"/>
    </location>
</feature>
<feature type="compositionally biased region" description="Low complexity" evidence="3">
    <location>
        <begin position="45"/>
        <end position="66"/>
    </location>
</feature>
<dbReference type="GO" id="GO:0005634">
    <property type="term" value="C:nucleus"/>
    <property type="evidence" value="ECO:0007669"/>
    <property type="project" value="TreeGrafter"/>
</dbReference>
<dbReference type="Pfam" id="PF22606">
    <property type="entry name" value="Cdc6-ORC-like_ATPase_lid"/>
    <property type="match status" value="1"/>
</dbReference>
<dbReference type="PANTHER" id="PTHR10763">
    <property type="entry name" value="CELL DIVISION CONTROL PROTEIN 6-RELATED"/>
    <property type="match status" value="1"/>
</dbReference>
<feature type="region of interest" description="Disordered" evidence="3">
    <location>
        <begin position="765"/>
        <end position="795"/>
    </location>
</feature>
<comment type="caution">
    <text evidence="5">The sequence shown here is derived from an EMBL/GenBank/DDBJ whole genome shotgun (WGS) entry which is preliminary data.</text>
</comment>